<dbReference type="SMART" id="SM00490">
    <property type="entry name" value="HELICc"/>
    <property type="match status" value="1"/>
</dbReference>
<proteinExistence type="inferred from homology"/>
<dbReference type="Pfam" id="PF00271">
    <property type="entry name" value="Helicase_C"/>
    <property type="match status" value="1"/>
</dbReference>
<dbReference type="GO" id="GO:0005694">
    <property type="term" value="C:chromosome"/>
    <property type="evidence" value="ECO:0007669"/>
    <property type="project" value="TreeGrafter"/>
</dbReference>
<gene>
    <name evidence="9" type="ORF">PMIN01_11983</name>
</gene>
<dbReference type="Gene3D" id="3.40.50.300">
    <property type="entry name" value="P-loop containing nucleotide triphosphate hydrolases"/>
    <property type="match status" value="2"/>
</dbReference>
<keyword evidence="10" id="KW-1185">Reference proteome</keyword>
<comment type="caution">
    <text evidence="9">The sequence shown here is derived from an EMBL/GenBank/DDBJ whole genome shotgun (WGS) entry which is preliminary data.</text>
</comment>
<reference evidence="9" key="1">
    <citation type="journal article" date="2020" name="Mol. Plant Microbe Interact.">
        <title>Genome Sequence of the Biocontrol Agent Coniothyrium minitans strain Conio (IMI 134523).</title>
        <authorList>
            <person name="Patel D."/>
            <person name="Shittu T.A."/>
            <person name="Baroncelli R."/>
            <person name="Muthumeenakshi S."/>
            <person name="Osborne T.H."/>
            <person name="Janganan T.K."/>
            <person name="Sreenivasaprasad S."/>
        </authorList>
    </citation>
    <scope>NUCLEOTIDE SEQUENCE</scope>
    <source>
        <strain evidence="9">Conio</strain>
    </source>
</reference>
<keyword evidence="2" id="KW-0547">Nucleotide-binding</keyword>
<protein>
    <recommendedName>
        <fullName evidence="5">DNA 3'-5' helicase</fullName>
        <ecNumber evidence="5">5.6.2.4</ecNumber>
    </recommendedName>
</protein>
<feature type="domain" description="Helicase ATP-binding" evidence="7">
    <location>
        <begin position="828"/>
        <end position="987"/>
    </location>
</feature>
<evidence type="ECO:0000256" key="6">
    <source>
        <dbReference type="SAM" id="MobiDB-lite"/>
    </source>
</evidence>
<dbReference type="GO" id="GO:0043138">
    <property type="term" value="F:3'-5' DNA helicase activity"/>
    <property type="evidence" value="ECO:0007669"/>
    <property type="project" value="UniProtKB-EC"/>
</dbReference>
<feature type="region of interest" description="Disordered" evidence="6">
    <location>
        <begin position="1"/>
        <end position="26"/>
    </location>
</feature>
<evidence type="ECO:0000256" key="3">
    <source>
        <dbReference type="ARBA" id="ARBA00022840"/>
    </source>
</evidence>
<feature type="region of interest" description="Disordered" evidence="6">
    <location>
        <begin position="461"/>
        <end position="480"/>
    </location>
</feature>
<organism evidence="9 10">
    <name type="scientific">Paraphaeosphaeria minitans</name>
    <dbReference type="NCBI Taxonomy" id="565426"/>
    <lineage>
        <taxon>Eukaryota</taxon>
        <taxon>Fungi</taxon>
        <taxon>Dikarya</taxon>
        <taxon>Ascomycota</taxon>
        <taxon>Pezizomycotina</taxon>
        <taxon>Dothideomycetes</taxon>
        <taxon>Pleosporomycetidae</taxon>
        <taxon>Pleosporales</taxon>
        <taxon>Massarineae</taxon>
        <taxon>Didymosphaeriaceae</taxon>
        <taxon>Paraphaeosphaeria</taxon>
    </lineage>
</organism>
<dbReference type="GO" id="GO:0000724">
    <property type="term" value="P:double-strand break repair via homologous recombination"/>
    <property type="evidence" value="ECO:0007669"/>
    <property type="project" value="TreeGrafter"/>
</dbReference>
<dbReference type="SUPFAM" id="SSF52540">
    <property type="entry name" value="P-loop containing nucleoside triphosphate hydrolases"/>
    <property type="match status" value="1"/>
</dbReference>
<dbReference type="PANTHER" id="PTHR13710">
    <property type="entry name" value="DNA HELICASE RECQ FAMILY MEMBER"/>
    <property type="match status" value="1"/>
</dbReference>
<feature type="compositionally biased region" description="Acidic residues" evidence="6">
    <location>
        <begin position="1204"/>
        <end position="1217"/>
    </location>
</feature>
<sequence>MSRNASRRALGSKDPVAHHRSSMEVPSIAQSSAAGKYFEHLPEYSLAICRECRYGVLTSQVPHHLQRHHRVPRKEADSIAEERAVAPISQLPVYTDGLMCELEPDRCRQVFRSAEVMRKHWQKAHHWSPATRGGRPRQVAQKRIALRSKQGHRRVHCQRLFVQGIRSQYFEVHQPESTPEPMDGEPGWARVIRNMDEAWGNVQKRAKRTIQDGARDEVNLWLERTGWMPYLVGMERLDLLASVEEPKAEEEPVAATIWEAMDGLARFSQSSVIHRIGIFVRLEAIRTEKHQTRSTPLQPYMDEKSISDHARPWKQIPKYRFTKRQRGAWEALVKEAGGAEDGEEEDEEQLGADSDDEMTDDADSAVGEMEEAPAARVGNMGEPETLSSIEKACLAFCIALLNQFITRKEYDSPLVCALAVLGVREDGWKGADQYPPILSAVIKVARFMIVQQALALSEPFEDDGDSAYESDGDSTQPPARPKGCLQFVQQMMDKFMVRGSHSPMQWMLDLRTYGLKIHYNTTSRGHVEWVGQDELLYKDRVVAFREKLIVLMHMTGGQPARGPEIMSIRHSNTVKGAHRNIFIEDGKVVFVTRYHKGYVVSGDVKIIHRYLPREVGELVVYYLWLVLPFQQRMEALMWEEEAMSSHMWPADPNGRKWTTDGMREALKRETSVGLGQPLTVAACREIAIGISRRFLRGSTAFQQEEGDESEAWNEDNTAALEADLQAGHTAHVAGMVYARGIMEQTGAVADRRQQFRTSSTDWHQFLGVCTRHDGGRMQKRKRAPFESEADEARIDRWRRLRTMDAAEQLQRMAGKTATFRSVQKEAIEAIVGGESPVVAVMPTGAGKSMLFMLPAWTEQGGTTIVVVPLIALRGDMKRRCEKLGIACAAWESRHPPDAAAVVLVTPESAVTQEFATFMNRLRAMRQLDRIVIDECHIVLNRRYTFRKQMQQLGKLVAAETQMVLLTATLPPSEEDELFQRMHFDPDQVKVFRAETARTNVAYRVIKVGKAARKQEIEEMIVGVVRQKLRKYKKGKVVVYGHSVRKVQELAQQLGCYAYYHDAVGKASMLEVFMSGSGRVIVTTSALGMGVDIPDIRCIVHIDWPFSVLDYAQESGRAGPDGARSEAVMIVQEGAQRAAKDRQEEKEHALVRALVGEGEGQRCRRAVLGGYLDRSEVERVGCKEGEEKCDICRGEGTDEERREETEEEMGGEMEEEQEGSGGEAVVEEVEAVAVEREAEREGVQRAFQQQQQVRRIPRQRLMQVQQEAYANMEWLRRQLARWANRCGICEAAGDGQSAHDVRQCWRAESHQARAMIKQIEQEIQFELYSGCFWCGVPQEICNR</sequence>
<dbReference type="SMART" id="SM00487">
    <property type="entry name" value="DEXDc"/>
    <property type="match status" value="1"/>
</dbReference>
<dbReference type="OrthoDB" id="2608216at2759"/>
<dbReference type="InterPro" id="IPR014001">
    <property type="entry name" value="Helicase_ATP-bd"/>
</dbReference>
<keyword evidence="3" id="KW-0067">ATP-binding</keyword>
<evidence type="ECO:0000256" key="5">
    <source>
        <dbReference type="ARBA" id="ARBA00034808"/>
    </source>
</evidence>
<dbReference type="GO" id="GO:0005737">
    <property type="term" value="C:cytoplasm"/>
    <property type="evidence" value="ECO:0007669"/>
    <property type="project" value="TreeGrafter"/>
</dbReference>
<dbReference type="EC" id="5.6.2.4" evidence="5"/>
<evidence type="ECO:0000313" key="9">
    <source>
        <dbReference type="EMBL" id="KAF9730050.1"/>
    </source>
</evidence>
<feature type="compositionally biased region" description="Acidic residues" evidence="6">
    <location>
        <begin position="461"/>
        <end position="472"/>
    </location>
</feature>
<dbReference type="GO" id="GO:0009378">
    <property type="term" value="F:four-way junction helicase activity"/>
    <property type="evidence" value="ECO:0007669"/>
    <property type="project" value="TreeGrafter"/>
</dbReference>
<dbReference type="InterPro" id="IPR022698">
    <property type="entry name" value="OrsD"/>
</dbReference>
<dbReference type="InterPro" id="IPR027417">
    <property type="entry name" value="P-loop_NTPase"/>
</dbReference>
<name>A0A9P6G7U9_9PLEO</name>
<evidence type="ECO:0000256" key="4">
    <source>
        <dbReference type="ARBA" id="ARBA00034617"/>
    </source>
</evidence>
<dbReference type="InterPro" id="IPR001650">
    <property type="entry name" value="Helicase_C-like"/>
</dbReference>
<comment type="catalytic activity">
    <reaction evidence="4">
        <text>Couples ATP hydrolysis with the unwinding of duplex DNA by translocating in the 3'-5' direction.</text>
        <dbReference type="EC" id="5.6.2.4"/>
    </reaction>
</comment>
<evidence type="ECO:0000256" key="1">
    <source>
        <dbReference type="ARBA" id="ARBA00005446"/>
    </source>
</evidence>
<dbReference type="InterPro" id="IPR011545">
    <property type="entry name" value="DEAD/DEAH_box_helicase_dom"/>
</dbReference>
<evidence type="ECO:0000256" key="2">
    <source>
        <dbReference type="ARBA" id="ARBA00022741"/>
    </source>
</evidence>
<evidence type="ECO:0000259" key="8">
    <source>
        <dbReference type="PROSITE" id="PS51194"/>
    </source>
</evidence>
<accession>A0A9P6G7U9</accession>
<comment type="similarity">
    <text evidence="1">Belongs to the helicase family. RecQ subfamily.</text>
</comment>
<dbReference type="CDD" id="cd17920">
    <property type="entry name" value="DEXHc_RecQ"/>
    <property type="match status" value="1"/>
</dbReference>
<evidence type="ECO:0000259" key="7">
    <source>
        <dbReference type="PROSITE" id="PS51192"/>
    </source>
</evidence>
<dbReference type="Pfam" id="PF00270">
    <property type="entry name" value="DEAD"/>
    <property type="match status" value="1"/>
</dbReference>
<dbReference type="PROSITE" id="PS51192">
    <property type="entry name" value="HELICASE_ATP_BIND_1"/>
    <property type="match status" value="1"/>
</dbReference>
<feature type="compositionally biased region" description="Basic and acidic residues" evidence="6">
    <location>
        <begin position="1194"/>
        <end position="1203"/>
    </location>
</feature>
<feature type="compositionally biased region" description="Acidic residues" evidence="6">
    <location>
        <begin position="338"/>
        <end position="365"/>
    </location>
</feature>
<dbReference type="PROSITE" id="PS51194">
    <property type="entry name" value="HELICASE_CTER"/>
    <property type="match status" value="1"/>
</dbReference>
<evidence type="ECO:0000313" key="10">
    <source>
        <dbReference type="Proteomes" id="UP000756921"/>
    </source>
</evidence>
<dbReference type="GO" id="GO:0005524">
    <property type="term" value="F:ATP binding"/>
    <property type="evidence" value="ECO:0007669"/>
    <property type="project" value="UniProtKB-KW"/>
</dbReference>
<feature type="region of interest" description="Disordered" evidence="6">
    <location>
        <begin position="1194"/>
        <end position="1223"/>
    </location>
</feature>
<dbReference type="Pfam" id="PF12013">
    <property type="entry name" value="OrsD"/>
    <property type="match status" value="1"/>
</dbReference>
<feature type="region of interest" description="Disordered" evidence="6">
    <location>
        <begin position="335"/>
        <end position="365"/>
    </location>
</feature>
<dbReference type="PANTHER" id="PTHR13710:SF154">
    <property type="entry name" value="RECQ HELICASE, PUTATIVE (AFU_ORTHOLOGUE AFUA_6G14720)-RELATED"/>
    <property type="match status" value="1"/>
</dbReference>
<feature type="domain" description="Helicase C-terminal" evidence="8">
    <location>
        <begin position="1015"/>
        <end position="1161"/>
    </location>
</feature>
<dbReference type="Proteomes" id="UP000756921">
    <property type="component" value="Unassembled WGS sequence"/>
</dbReference>
<dbReference type="EMBL" id="WJXW01000015">
    <property type="protein sequence ID" value="KAF9730050.1"/>
    <property type="molecule type" value="Genomic_DNA"/>
</dbReference>
<dbReference type="GO" id="GO:0003676">
    <property type="term" value="F:nucleic acid binding"/>
    <property type="evidence" value="ECO:0007669"/>
    <property type="project" value="InterPro"/>
</dbReference>